<feature type="domain" description="Major facilitator superfamily (MFS) profile" evidence="7">
    <location>
        <begin position="12"/>
        <end position="459"/>
    </location>
</feature>
<dbReference type="PRINTS" id="PR01036">
    <property type="entry name" value="TCRTETB"/>
</dbReference>
<feature type="transmembrane region" description="Helical" evidence="6">
    <location>
        <begin position="223"/>
        <end position="242"/>
    </location>
</feature>
<dbReference type="PANTHER" id="PTHR42718">
    <property type="entry name" value="MAJOR FACILITATOR SUPERFAMILY MULTIDRUG TRANSPORTER MFSC"/>
    <property type="match status" value="1"/>
</dbReference>
<comment type="subcellular location">
    <subcellularLocation>
        <location evidence="1">Membrane</location>
        <topology evidence="1">Multi-pass membrane protein</topology>
    </subcellularLocation>
</comment>
<dbReference type="AlphaFoldDB" id="A0A1G7P3Z5"/>
<dbReference type="STRING" id="571438.SAMN05192586_11427"/>
<feature type="transmembrane region" description="Helical" evidence="6">
    <location>
        <begin position="198"/>
        <end position="217"/>
    </location>
</feature>
<keyword evidence="4 6" id="KW-1133">Transmembrane helix</keyword>
<evidence type="ECO:0000256" key="2">
    <source>
        <dbReference type="ARBA" id="ARBA00022448"/>
    </source>
</evidence>
<dbReference type="OrthoDB" id="9812221at2"/>
<protein>
    <submittedName>
        <fullName evidence="8">Major Facilitator Superfamily protein</fullName>
    </submittedName>
</protein>
<feature type="transmembrane region" description="Helical" evidence="6">
    <location>
        <begin position="78"/>
        <end position="97"/>
    </location>
</feature>
<proteinExistence type="predicted"/>
<feature type="transmembrane region" description="Helical" evidence="6">
    <location>
        <begin position="356"/>
        <end position="380"/>
    </location>
</feature>
<feature type="transmembrane region" description="Helical" evidence="6">
    <location>
        <begin position="166"/>
        <end position="186"/>
    </location>
</feature>
<feature type="transmembrane region" description="Helical" evidence="6">
    <location>
        <begin position="300"/>
        <end position="318"/>
    </location>
</feature>
<organism evidence="8 9">
    <name type="scientific">Desulfovibrio legallii</name>
    <dbReference type="NCBI Taxonomy" id="571438"/>
    <lineage>
        <taxon>Bacteria</taxon>
        <taxon>Pseudomonadati</taxon>
        <taxon>Thermodesulfobacteriota</taxon>
        <taxon>Desulfovibrionia</taxon>
        <taxon>Desulfovibrionales</taxon>
        <taxon>Desulfovibrionaceae</taxon>
        <taxon>Desulfovibrio</taxon>
    </lineage>
</organism>
<evidence type="ECO:0000256" key="4">
    <source>
        <dbReference type="ARBA" id="ARBA00022989"/>
    </source>
</evidence>
<dbReference type="SUPFAM" id="SSF103473">
    <property type="entry name" value="MFS general substrate transporter"/>
    <property type="match status" value="1"/>
</dbReference>
<dbReference type="Proteomes" id="UP000199355">
    <property type="component" value="Unassembled WGS sequence"/>
</dbReference>
<keyword evidence="3 6" id="KW-0812">Transmembrane</keyword>
<keyword evidence="5 6" id="KW-0472">Membrane</keyword>
<feature type="transmembrane region" description="Helical" evidence="6">
    <location>
        <begin position="330"/>
        <end position="350"/>
    </location>
</feature>
<feature type="transmembrane region" description="Helical" evidence="6">
    <location>
        <begin position="401"/>
        <end position="419"/>
    </location>
</feature>
<reference evidence="9" key="1">
    <citation type="submission" date="2016-10" db="EMBL/GenBank/DDBJ databases">
        <authorList>
            <person name="Varghese N."/>
            <person name="Submissions S."/>
        </authorList>
    </citation>
    <scope>NUCLEOTIDE SEQUENCE [LARGE SCALE GENOMIC DNA]</scope>
    <source>
        <strain evidence="9">KHC7</strain>
    </source>
</reference>
<evidence type="ECO:0000256" key="6">
    <source>
        <dbReference type="SAM" id="Phobius"/>
    </source>
</evidence>
<dbReference type="RefSeq" id="WP_092154439.1">
    <property type="nucleotide sequence ID" value="NZ_FNBX01000014.1"/>
</dbReference>
<evidence type="ECO:0000259" key="7">
    <source>
        <dbReference type="PROSITE" id="PS50850"/>
    </source>
</evidence>
<evidence type="ECO:0000313" key="8">
    <source>
        <dbReference type="EMBL" id="SDF80951.1"/>
    </source>
</evidence>
<dbReference type="Gene3D" id="1.20.1720.10">
    <property type="entry name" value="Multidrug resistance protein D"/>
    <property type="match status" value="1"/>
</dbReference>
<feature type="transmembrane region" description="Helical" evidence="6">
    <location>
        <begin position="263"/>
        <end position="288"/>
    </location>
</feature>
<gene>
    <name evidence="8" type="ORF">SAMN05192586_11427</name>
</gene>
<dbReference type="GO" id="GO:0016020">
    <property type="term" value="C:membrane"/>
    <property type="evidence" value="ECO:0007669"/>
    <property type="project" value="UniProtKB-SubCell"/>
</dbReference>
<feature type="transmembrane region" description="Helical" evidence="6">
    <location>
        <begin position="136"/>
        <end position="160"/>
    </location>
</feature>
<sequence>MTGSIQKGHGSLLLAVCASLFCMPFMMAGVNAVLPPLGHSLHASARELGLMGAFYSMGLAVFQLAGGSLGDIWGYRRVFLWGVGIFALTGALLGFVTSVPVFLALRFVQGLGGAMFNACGLALLASAAPDGKRASYLGYSGSAVYAGIACGPPLAGLVAGNLSWRWLFWGNALACVGVFLLMRCAVRLDWSPAKERSFDWRGCGVYAMAMTALTFGSSELADAPLLAGGLLAAFVLLLALFCRLELNSPHPLLDLRLLARNRVFALSSLAAFINYSSFFGVMFFFSLYLQLGRGLSVQQAGLFLAVQSLVQAMTTPLAARLCAAFPPGRVSAVGVGLCGLGLLVCGFLRLDSPFWLLFGAMGLLGSGISLFALPNTTIILESAGRDHVGQASGLTGAVRTGGQLINMACITLTLGFFLGDKPANVQNIDAFMAAMRTDLIIFGLLNLLAVGCVLARNRS</sequence>
<dbReference type="InterPro" id="IPR011701">
    <property type="entry name" value="MFS"/>
</dbReference>
<dbReference type="GO" id="GO:0022857">
    <property type="term" value="F:transmembrane transporter activity"/>
    <property type="evidence" value="ECO:0007669"/>
    <property type="project" value="InterPro"/>
</dbReference>
<dbReference type="InterPro" id="IPR020846">
    <property type="entry name" value="MFS_dom"/>
</dbReference>
<dbReference type="PROSITE" id="PS50850">
    <property type="entry name" value="MFS"/>
    <property type="match status" value="1"/>
</dbReference>
<keyword evidence="2" id="KW-0813">Transport</keyword>
<feature type="transmembrane region" description="Helical" evidence="6">
    <location>
        <begin position="103"/>
        <end position="124"/>
    </location>
</feature>
<dbReference type="Pfam" id="PF07690">
    <property type="entry name" value="MFS_1"/>
    <property type="match status" value="1"/>
</dbReference>
<dbReference type="CDD" id="cd17321">
    <property type="entry name" value="MFS_MMR_MDR_like"/>
    <property type="match status" value="1"/>
</dbReference>
<feature type="transmembrane region" description="Helical" evidence="6">
    <location>
        <begin position="439"/>
        <end position="455"/>
    </location>
</feature>
<feature type="transmembrane region" description="Helical" evidence="6">
    <location>
        <begin position="48"/>
        <end position="66"/>
    </location>
</feature>
<dbReference type="EMBL" id="FNBX01000014">
    <property type="protein sequence ID" value="SDF80951.1"/>
    <property type="molecule type" value="Genomic_DNA"/>
</dbReference>
<evidence type="ECO:0000256" key="3">
    <source>
        <dbReference type="ARBA" id="ARBA00022692"/>
    </source>
</evidence>
<evidence type="ECO:0000256" key="1">
    <source>
        <dbReference type="ARBA" id="ARBA00004141"/>
    </source>
</evidence>
<accession>A0A1G7P3Z5</accession>
<evidence type="ECO:0000313" key="9">
    <source>
        <dbReference type="Proteomes" id="UP000199355"/>
    </source>
</evidence>
<name>A0A1G7P3Z5_9BACT</name>
<evidence type="ECO:0000256" key="5">
    <source>
        <dbReference type="ARBA" id="ARBA00023136"/>
    </source>
</evidence>
<dbReference type="InterPro" id="IPR036259">
    <property type="entry name" value="MFS_trans_sf"/>
</dbReference>
<dbReference type="PANTHER" id="PTHR42718:SF9">
    <property type="entry name" value="MAJOR FACILITATOR SUPERFAMILY MULTIDRUG TRANSPORTER MFSC"/>
    <property type="match status" value="1"/>
</dbReference>
<dbReference type="Gene3D" id="1.20.1250.20">
    <property type="entry name" value="MFS general substrate transporter like domains"/>
    <property type="match status" value="1"/>
</dbReference>
<keyword evidence="9" id="KW-1185">Reference proteome</keyword>